<dbReference type="Proteomes" id="UP000217199">
    <property type="component" value="Unassembled WGS sequence"/>
</dbReference>
<dbReference type="EMBL" id="NBII01000011">
    <property type="protein sequence ID" value="PAV15057.1"/>
    <property type="molecule type" value="Genomic_DNA"/>
</dbReference>
<keyword evidence="2" id="KW-0812">Transmembrane</keyword>
<gene>
    <name evidence="3" type="ORF">PNOK_0961000</name>
</gene>
<accession>A0A286U674</accession>
<dbReference type="STRING" id="2282107.A0A286U674"/>
<organism evidence="3 4">
    <name type="scientific">Pyrrhoderma noxium</name>
    <dbReference type="NCBI Taxonomy" id="2282107"/>
    <lineage>
        <taxon>Eukaryota</taxon>
        <taxon>Fungi</taxon>
        <taxon>Dikarya</taxon>
        <taxon>Basidiomycota</taxon>
        <taxon>Agaricomycotina</taxon>
        <taxon>Agaricomycetes</taxon>
        <taxon>Hymenochaetales</taxon>
        <taxon>Hymenochaetaceae</taxon>
        <taxon>Pyrrhoderma</taxon>
    </lineage>
</organism>
<evidence type="ECO:0000313" key="4">
    <source>
        <dbReference type="Proteomes" id="UP000217199"/>
    </source>
</evidence>
<name>A0A286U674_9AGAM</name>
<feature type="compositionally biased region" description="Low complexity" evidence="1">
    <location>
        <begin position="1"/>
        <end position="14"/>
    </location>
</feature>
<dbReference type="OrthoDB" id="3199651at2759"/>
<dbReference type="AlphaFoldDB" id="A0A286U674"/>
<comment type="caution">
    <text evidence="3">The sequence shown here is derived from an EMBL/GenBank/DDBJ whole genome shotgun (WGS) entry which is preliminary data.</text>
</comment>
<dbReference type="InParanoid" id="A0A286U674"/>
<evidence type="ECO:0000256" key="2">
    <source>
        <dbReference type="SAM" id="Phobius"/>
    </source>
</evidence>
<evidence type="ECO:0000256" key="1">
    <source>
        <dbReference type="SAM" id="MobiDB-lite"/>
    </source>
</evidence>
<keyword evidence="2" id="KW-1133">Transmembrane helix</keyword>
<evidence type="ECO:0000313" key="3">
    <source>
        <dbReference type="EMBL" id="PAV15057.1"/>
    </source>
</evidence>
<keyword evidence="2" id="KW-0472">Membrane</keyword>
<protein>
    <submittedName>
        <fullName evidence="3">Uncharacterized protein</fullName>
    </submittedName>
</protein>
<sequence length="139" mass="15044">MSSPPSLSPSSSDLPPKRKGKAIRHDVSKPLENTRLSQLINILIAVSVLMTAVYTYRLIQYKNHVGGWGNLALGMFPEWPQGVQFQNTPGEESTFTDVLFSDDNKESNNKGGSEEGIFGKAGTIAKAVMGADHEPELVG</sequence>
<keyword evidence="4" id="KW-1185">Reference proteome</keyword>
<feature type="region of interest" description="Disordered" evidence="1">
    <location>
        <begin position="1"/>
        <end position="27"/>
    </location>
</feature>
<reference evidence="3 4" key="1">
    <citation type="journal article" date="2017" name="Mol. Ecol.">
        <title>Comparative and population genomic landscape of Phellinus noxius: A hypervariable fungus causing root rot in trees.</title>
        <authorList>
            <person name="Chung C.L."/>
            <person name="Lee T.J."/>
            <person name="Akiba M."/>
            <person name="Lee H.H."/>
            <person name="Kuo T.H."/>
            <person name="Liu D."/>
            <person name="Ke H.M."/>
            <person name="Yokoi T."/>
            <person name="Roa M.B."/>
            <person name="Lu M.J."/>
            <person name="Chang Y.Y."/>
            <person name="Ann P.J."/>
            <person name="Tsai J.N."/>
            <person name="Chen C.Y."/>
            <person name="Tzean S.S."/>
            <person name="Ota Y."/>
            <person name="Hattori T."/>
            <person name="Sahashi N."/>
            <person name="Liou R.F."/>
            <person name="Kikuchi T."/>
            <person name="Tsai I.J."/>
        </authorList>
    </citation>
    <scope>NUCLEOTIDE SEQUENCE [LARGE SCALE GENOMIC DNA]</scope>
    <source>
        <strain evidence="3 4">FFPRI411160</strain>
    </source>
</reference>
<feature type="transmembrane region" description="Helical" evidence="2">
    <location>
        <begin position="36"/>
        <end position="56"/>
    </location>
</feature>
<proteinExistence type="predicted"/>